<evidence type="ECO:0000256" key="2">
    <source>
        <dbReference type="ARBA" id="ARBA00004123"/>
    </source>
</evidence>
<dbReference type="EMBL" id="KZ451896">
    <property type="protein sequence ID" value="PKA65084.1"/>
    <property type="molecule type" value="Genomic_DNA"/>
</dbReference>
<comment type="similarity">
    <text evidence="3 9">Belongs to the ARF family.</text>
</comment>
<evidence type="ECO:0000313" key="13">
    <source>
        <dbReference type="Proteomes" id="UP000236161"/>
    </source>
</evidence>
<keyword evidence="8 9" id="KW-0927">Auxin signaling pathway</keyword>
<evidence type="ECO:0000256" key="1">
    <source>
        <dbReference type="ARBA" id="ARBA00003182"/>
    </source>
</evidence>
<dbReference type="SUPFAM" id="SSF101936">
    <property type="entry name" value="DNA-binding pseudobarrel domain"/>
    <property type="match status" value="1"/>
</dbReference>
<sequence>MQQENDKCVNSRLWHACAGELVEIPPANSIVYYIPQGHAEHAQTPVNLNTPSPSIPPLLLCLVTSVEYKAEPQTDDIFARISLLPLTGKEASQEKPAFKKKNLTQSDANNGGGFSVPKDCAESLFPPLDYSSRPPIQILTATDVHGMPWTFRHIYRGTPQRHLLTTGWSTFLNKKKLVTGDLIIFLRNENGDLCVGFRRAREGVRLSGRVSAESVMEAATLAVNGKPFEVTYYPAAGTPEFVVRASKVRAAMAINWRPDMRIKMALELEDFSKTSWFNGVVSSVQVSYPERWPKSPWRLLQVSWDEGSGVPEELKSVNPWQVEPASNLPPIHISPMPLPGKNIHIPPQHPGLQSPDSPSYYAIVNPQFISSRRSSLWYLPTASAVAGIQGARHDNNQPATNYQAAHCKVFMESEDVGRVIDLSSIVSPEDLYHRLSNMFGVHTSDLINTIDYRDATAVEVKHASNEPFFNFLKKVKRLTILKDPRGNSRES</sequence>
<evidence type="ECO:0000256" key="6">
    <source>
        <dbReference type="ARBA" id="ARBA00023163"/>
    </source>
</evidence>
<dbReference type="InterPro" id="IPR015300">
    <property type="entry name" value="DNA-bd_pseudobarrel_sf"/>
</dbReference>
<dbReference type="OrthoDB" id="1906869at2759"/>
<comment type="subunit">
    <text evidence="9">Homodimers and heterodimers.</text>
</comment>
<dbReference type="InterPro" id="IPR044835">
    <property type="entry name" value="ARF_plant"/>
</dbReference>
<keyword evidence="4 9" id="KW-0805">Transcription regulation</keyword>
<evidence type="ECO:0000256" key="7">
    <source>
        <dbReference type="ARBA" id="ARBA00023242"/>
    </source>
</evidence>
<evidence type="ECO:0000256" key="3">
    <source>
        <dbReference type="ARBA" id="ARBA00007853"/>
    </source>
</evidence>
<dbReference type="AlphaFoldDB" id="A0A2I0BBA0"/>
<evidence type="ECO:0000256" key="5">
    <source>
        <dbReference type="ARBA" id="ARBA00023125"/>
    </source>
</evidence>
<evidence type="ECO:0000256" key="4">
    <source>
        <dbReference type="ARBA" id="ARBA00023015"/>
    </source>
</evidence>
<dbReference type="STRING" id="1088818.A0A2I0BBA0"/>
<dbReference type="PANTHER" id="PTHR31384">
    <property type="entry name" value="AUXIN RESPONSE FACTOR 4-RELATED"/>
    <property type="match status" value="1"/>
</dbReference>
<dbReference type="InterPro" id="IPR003340">
    <property type="entry name" value="B3_DNA-bd"/>
</dbReference>
<dbReference type="GO" id="GO:0006355">
    <property type="term" value="P:regulation of DNA-templated transcription"/>
    <property type="evidence" value="ECO:0007669"/>
    <property type="project" value="InterPro"/>
</dbReference>
<name>A0A2I0BBA0_9ASPA</name>
<accession>A0A2I0BBA0</accession>
<dbReference type="PROSITE" id="PS50863">
    <property type="entry name" value="B3"/>
    <property type="match status" value="1"/>
</dbReference>
<keyword evidence="7 9" id="KW-0539">Nucleus</keyword>
<evidence type="ECO:0000313" key="12">
    <source>
        <dbReference type="EMBL" id="PKA65084.1"/>
    </source>
</evidence>
<dbReference type="GO" id="GO:0009734">
    <property type="term" value="P:auxin-activated signaling pathway"/>
    <property type="evidence" value="ECO:0007669"/>
    <property type="project" value="UniProtKB-KW"/>
</dbReference>
<dbReference type="Gene3D" id="2.30.30.1040">
    <property type="match status" value="1"/>
</dbReference>
<reference evidence="12 13" key="1">
    <citation type="journal article" date="2017" name="Nature">
        <title>The Apostasia genome and the evolution of orchids.</title>
        <authorList>
            <person name="Zhang G.Q."/>
            <person name="Liu K.W."/>
            <person name="Li Z."/>
            <person name="Lohaus R."/>
            <person name="Hsiao Y.Y."/>
            <person name="Niu S.C."/>
            <person name="Wang J.Y."/>
            <person name="Lin Y.C."/>
            <person name="Xu Q."/>
            <person name="Chen L.J."/>
            <person name="Yoshida K."/>
            <person name="Fujiwara S."/>
            <person name="Wang Z.W."/>
            <person name="Zhang Y.Q."/>
            <person name="Mitsuda N."/>
            <person name="Wang M."/>
            <person name="Liu G.H."/>
            <person name="Pecoraro L."/>
            <person name="Huang H.X."/>
            <person name="Xiao X.J."/>
            <person name="Lin M."/>
            <person name="Wu X.Y."/>
            <person name="Wu W.L."/>
            <person name="Chen Y.Y."/>
            <person name="Chang S.B."/>
            <person name="Sakamoto S."/>
            <person name="Ohme-Takagi M."/>
            <person name="Yagi M."/>
            <person name="Zeng S.J."/>
            <person name="Shen C.Y."/>
            <person name="Yeh C.M."/>
            <person name="Luo Y.B."/>
            <person name="Tsai W.C."/>
            <person name="Van de Peer Y."/>
            <person name="Liu Z.J."/>
        </authorList>
    </citation>
    <scope>NUCLEOTIDE SEQUENCE [LARGE SCALE GENOMIC DNA]</scope>
    <source>
        <strain evidence="13">cv. Shenzhen</strain>
        <tissue evidence="12">Stem</tissue>
    </source>
</reference>
<keyword evidence="6 9" id="KW-0804">Transcription</keyword>
<dbReference type="GO" id="GO:0003677">
    <property type="term" value="F:DNA binding"/>
    <property type="evidence" value="ECO:0007669"/>
    <property type="project" value="UniProtKB-KW"/>
</dbReference>
<dbReference type="InterPro" id="IPR053793">
    <property type="entry name" value="PB1-like"/>
</dbReference>
<dbReference type="CDD" id="cd10017">
    <property type="entry name" value="B3_DNA"/>
    <property type="match status" value="1"/>
</dbReference>
<dbReference type="PANTHER" id="PTHR31384:SF39">
    <property type="entry name" value="AUXIN RESPONSE FACTOR"/>
    <property type="match status" value="1"/>
</dbReference>
<dbReference type="Proteomes" id="UP000236161">
    <property type="component" value="Unassembled WGS sequence"/>
</dbReference>
<evidence type="ECO:0000259" key="11">
    <source>
        <dbReference type="PROSITE" id="PS51745"/>
    </source>
</evidence>
<evidence type="ECO:0000259" key="10">
    <source>
        <dbReference type="PROSITE" id="PS50863"/>
    </source>
</evidence>
<dbReference type="InterPro" id="IPR010525">
    <property type="entry name" value="ARF_dom"/>
</dbReference>
<feature type="domain" description="PB1" evidence="11">
    <location>
        <begin position="404"/>
        <end position="485"/>
    </location>
</feature>
<dbReference type="Gene3D" id="2.40.330.10">
    <property type="entry name" value="DNA-binding pseudobarrel domain"/>
    <property type="match status" value="1"/>
</dbReference>
<keyword evidence="5 9" id="KW-0238">DNA-binding</keyword>
<dbReference type="Pfam" id="PF02362">
    <property type="entry name" value="B3"/>
    <property type="match status" value="1"/>
</dbReference>
<evidence type="ECO:0000256" key="9">
    <source>
        <dbReference type="RuleBase" id="RU004561"/>
    </source>
</evidence>
<dbReference type="GO" id="GO:0005634">
    <property type="term" value="C:nucleus"/>
    <property type="evidence" value="ECO:0007669"/>
    <property type="project" value="UniProtKB-SubCell"/>
</dbReference>
<organism evidence="12 13">
    <name type="scientific">Apostasia shenzhenica</name>
    <dbReference type="NCBI Taxonomy" id="1088818"/>
    <lineage>
        <taxon>Eukaryota</taxon>
        <taxon>Viridiplantae</taxon>
        <taxon>Streptophyta</taxon>
        <taxon>Embryophyta</taxon>
        <taxon>Tracheophyta</taxon>
        <taxon>Spermatophyta</taxon>
        <taxon>Magnoliopsida</taxon>
        <taxon>Liliopsida</taxon>
        <taxon>Asparagales</taxon>
        <taxon>Orchidaceae</taxon>
        <taxon>Apostasioideae</taxon>
        <taxon>Apostasia</taxon>
    </lineage>
</organism>
<comment type="function">
    <text evidence="1 9">Auxin response factors (ARFs) are transcriptional factors that bind specifically to the DNA sequence 5'-TGTCTC-3' found in the auxin-responsive promoter elements (AuxREs).</text>
</comment>
<keyword evidence="13" id="KW-1185">Reference proteome</keyword>
<comment type="subcellular location">
    <subcellularLocation>
        <location evidence="2 9">Nucleus</location>
    </subcellularLocation>
</comment>
<dbReference type="Gene3D" id="3.10.20.90">
    <property type="entry name" value="Phosphatidylinositol 3-kinase Catalytic Subunit, Chain A, domain 1"/>
    <property type="match status" value="1"/>
</dbReference>
<dbReference type="PROSITE" id="PS51745">
    <property type="entry name" value="PB1"/>
    <property type="match status" value="1"/>
</dbReference>
<evidence type="ECO:0000256" key="8">
    <source>
        <dbReference type="ARBA" id="ARBA00023294"/>
    </source>
</evidence>
<gene>
    <name evidence="12" type="primary">ARF18</name>
    <name evidence="12" type="ORF">AXF42_Ash013205</name>
</gene>
<feature type="domain" description="TF-B3" evidence="10">
    <location>
        <begin position="99"/>
        <end position="201"/>
    </location>
</feature>
<proteinExistence type="inferred from homology"/>
<dbReference type="SMART" id="SM01019">
    <property type="entry name" value="B3"/>
    <property type="match status" value="1"/>
</dbReference>
<protein>
    <recommendedName>
        <fullName evidence="9">Auxin response factor</fullName>
    </recommendedName>
</protein>
<dbReference type="FunFam" id="2.40.330.10:FF:000001">
    <property type="entry name" value="Auxin response factor"/>
    <property type="match status" value="1"/>
</dbReference>
<dbReference type="Pfam" id="PF06507">
    <property type="entry name" value="ARF_AD"/>
    <property type="match status" value="1"/>
</dbReference>